<feature type="compositionally biased region" description="Polar residues" evidence="1">
    <location>
        <begin position="252"/>
        <end position="272"/>
    </location>
</feature>
<keyword evidence="2" id="KW-0812">Transmembrane</keyword>
<keyword evidence="2" id="KW-1133">Transmembrane helix</keyword>
<evidence type="ECO:0000256" key="2">
    <source>
        <dbReference type="SAM" id="Phobius"/>
    </source>
</evidence>
<keyword evidence="4" id="KW-1185">Reference proteome</keyword>
<dbReference type="PANTHER" id="PTHR33067">
    <property type="entry name" value="RNA-DIRECTED DNA POLYMERASE-RELATED"/>
    <property type="match status" value="1"/>
</dbReference>
<dbReference type="Proteomes" id="UP001151760">
    <property type="component" value="Unassembled WGS sequence"/>
</dbReference>
<reference evidence="3" key="2">
    <citation type="submission" date="2022-01" db="EMBL/GenBank/DDBJ databases">
        <authorList>
            <person name="Yamashiro T."/>
            <person name="Shiraishi A."/>
            <person name="Satake H."/>
            <person name="Nakayama K."/>
        </authorList>
    </citation>
    <scope>NUCLEOTIDE SEQUENCE</scope>
</reference>
<name>A0ABQ4XDN0_9ASTR</name>
<organism evidence="3 4">
    <name type="scientific">Tanacetum coccineum</name>
    <dbReference type="NCBI Taxonomy" id="301880"/>
    <lineage>
        <taxon>Eukaryota</taxon>
        <taxon>Viridiplantae</taxon>
        <taxon>Streptophyta</taxon>
        <taxon>Embryophyta</taxon>
        <taxon>Tracheophyta</taxon>
        <taxon>Spermatophyta</taxon>
        <taxon>Magnoliopsida</taxon>
        <taxon>eudicotyledons</taxon>
        <taxon>Gunneridae</taxon>
        <taxon>Pentapetalae</taxon>
        <taxon>asterids</taxon>
        <taxon>campanulids</taxon>
        <taxon>Asterales</taxon>
        <taxon>Asteraceae</taxon>
        <taxon>Asteroideae</taxon>
        <taxon>Anthemideae</taxon>
        <taxon>Anthemidinae</taxon>
        <taxon>Tanacetum</taxon>
    </lineage>
</organism>
<evidence type="ECO:0000313" key="4">
    <source>
        <dbReference type="Proteomes" id="UP001151760"/>
    </source>
</evidence>
<keyword evidence="2" id="KW-0472">Membrane</keyword>
<evidence type="ECO:0000256" key="1">
    <source>
        <dbReference type="SAM" id="MobiDB-lite"/>
    </source>
</evidence>
<feature type="transmembrane region" description="Helical" evidence="2">
    <location>
        <begin position="349"/>
        <end position="370"/>
    </location>
</feature>
<sequence length="610" mass="68438">MPTIEQWPNVTSTIEGWQFLGQNASRRFSNYESKSKVRYSRSRANDSRVSTDAPLSNSSSSNNSFDMQQIAASLEDKMTIKMNKMLNEMKALVVTTPAPVKAVEEVCVTCGSNHNFNHCPLTRGGNDFPVFHDNIQQFQQTAAVGNFLQRNQPFNLASQMRPPGFNQPNVQTNQNRYQGTNPNFNQNRGGNFNQNVKIKFIIAPHIQTPPITTNHQVVPTKPLTNRVLKRILKAGKGGGARGYVRANDAINDFSNPNQASSSSTLPSNTIPNPRNEARAITTRSGVSYEGPSIPMPPPFVNPDVAVILKKLPEKLGDSCRFTIPCDFSKLKCQGLADLGASINLMPLSVFHRCIVAVPLFNPMILFLVLLRLKTRDSILRNSPMNSLFLTHYHRVDVVFLLKMDFQEGKTHFQITSNSLFEFNDSFKSSNVNPLFEENDKDVEIKFSSSITLTSPQGNVSIPPGIDLTLPTTLEVLSSNPTFLTLHNEKVCAWRDADVFLVCRFVWKMMTRIAIRKKIICLLATYLHNNQIPLSQEVEKFMENEKEVSVCPIDTIVMPIRITFDNPIDFNDHFSKLKDLKKDLPISFDSTTTSILPHPSLDSTRLFTAVL</sequence>
<reference evidence="3" key="1">
    <citation type="journal article" date="2022" name="Int. J. Mol. Sci.">
        <title>Draft Genome of Tanacetum Coccineum: Genomic Comparison of Closely Related Tanacetum-Family Plants.</title>
        <authorList>
            <person name="Yamashiro T."/>
            <person name="Shiraishi A."/>
            <person name="Nakayama K."/>
            <person name="Satake H."/>
        </authorList>
    </citation>
    <scope>NUCLEOTIDE SEQUENCE</scope>
</reference>
<protein>
    <recommendedName>
        <fullName evidence="5">Reverse transcriptase domain-containing protein</fullName>
    </recommendedName>
</protein>
<dbReference type="EMBL" id="BQNB010009419">
    <property type="protein sequence ID" value="GJS63291.1"/>
    <property type="molecule type" value="Genomic_DNA"/>
</dbReference>
<feature type="region of interest" description="Disordered" evidence="1">
    <location>
        <begin position="251"/>
        <end position="275"/>
    </location>
</feature>
<evidence type="ECO:0000313" key="3">
    <source>
        <dbReference type="EMBL" id="GJS63291.1"/>
    </source>
</evidence>
<accession>A0ABQ4XDN0</accession>
<comment type="caution">
    <text evidence="3">The sequence shown here is derived from an EMBL/GenBank/DDBJ whole genome shotgun (WGS) entry which is preliminary data.</text>
</comment>
<evidence type="ECO:0008006" key="5">
    <source>
        <dbReference type="Google" id="ProtNLM"/>
    </source>
</evidence>
<feature type="region of interest" description="Disordered" evidence="1">
    <location>
        <begin position="31"/>
        <end position="64"/>
    </location>
</feature>
<gene>
    <name evidence="3" type="ORF">Tco_0677855</name>
</gene>
<proteinExistence type="predicted"/>
<dbReference type="PANTHER" id="PTHR33067:SF35">
    <property type="entry name" value="ASPARTIC PEPTIDASE DDI1-TYPE DOMAIN-CONTAINING PROTEIN"/>
    <property type="match status" value="1"/>
</dbReference>